<dbReference type="STRING" id="29563.SAMN02983006_02385"/>
<keyword evidence="2" id="KW-1185">Reference proteome</keyword>
<sequence>MSQDFDIRTTNKDGLDANGPGLKQVLYGNFLALVTQFAGETAPADTYQGMPWLDISEGWTNAKMKFWNGSEWVLQNEYNPYIKDLRVSRGTKNTLWERLEVALNEDGTIKSDLAENMTEWIDSTLSATYVSADTFTVPGDYTDVFVVNRKIKATLDAESIYSAVKSANYSSADDETTVVLFDTVIDATITKIEHGIVKAGPEGSNPENNLIDETTGDIYELKMIDGSLAMEVR</sequence>
<proteinExistence type="predicted"/>
<gene>
    <name evidence="1" type="ORF">SAMN02983006_02385</name>
</gene>
<reference evidence="1 2" key="1">
    <citation type="submission" date="2016-10" db="EMBL/GenBank/DDBJ databases">
        <authorList>
            <person name="de Groot N.N."/>
        </authorList>
    </citation>
    <scope>NUCLEOTIDE SEQUENCE [LARGE SCALE GENOMIC DNA]</scope>
    <source>
        <strain evidence="1 2">ATCC 51327</strain>
    </source>
</reference>
<dbReference type="OrthoDB" id="1865704at2"/>
<dbReference type="Proteomes" id="UP000199006">
    <property type="component" value="Unassembled WGS sequence"/>
</dbReference>
<dbReference type="RefSeq" id="WP_089862410.1">
    <property type="nucleotide sequence ID" value="NZ_FOTI01000043.1"/>
</dbReference>
<dbReference type="EMBL" id="FOTI01000043">
    <property type="protein sequence ID" value="SFL93506.1"/>
    <property type="molecule type" value="Genomic_DNA"/>
</dbReference>
<evidence type="ECO:0000313" key="1">
    <source>
        <dbReference type="EMBL" id="SFL93506.1"/>
    </source>
</evidence>
<protein>
    <submittedName>
        <fullName evidence="1">Uncharacterized protein</fullName>
    </submittedName>
</protein>
<accession>A0A1I4LRM8</accession>
<dbReference type="AlphaFoldDB" id="A0A1I4LRM8"/>
<evidence type="ECO:0000313" key="2">
    <source>
        <dbReference type="Proteomes" id="UP000199006"/>
    </source>
</evidence>
<organism evidence="1 2">
    <name type="scientific">Halanaerobium salsuginis</name>
    <dbReference type="NCBI Taxonomy" id="29563"/>
    <lineage>
        <taxon>Bacteria</taxon>
        <taxon>Bacillati</taxon>
        <taxon>Bacillota</taxon>
        <taxon>Clostridia</taxon>
        <taxon>Halanaerobiales</taxon>
        <taxon>Halanaerobiaceae</taxon>
        <taxon>Halanaerobium</taxon>
    </lineage>
</organism>
<name>A0A1I4LRM8_9FIRM</name>